<dbReference type="Pfam" id="PF00239">
    <property type="entry name" value="Resolvase"/>
    <property type="match status" value="1"/>
</dbReference>
<dbReference type="AlphaFoldDB" id="A0A1G9UQB0"/>
<sequence length="163" mass="17566">MVWVFRWGIPHPEHQPPGRAPQVEGVSYRCSAFCSGDGGLSGTLEGVNGTRVGGRLFLQTLAMVAEFEANLGHLRTREGMALAKKNGKLKGKQPKLPEPARRSIRRRYAEGEASLADLATKYSVGRRRADGRRQPGRCGGSPGEHPACAAVGGVRTRELPPLV</sequence>
<feature type="domain" description="Resolvase/invertase-type recombinase catalytic" evidence="2">
    <location>
        <begin position="48"/>
        <end position="88"/>
    </location>
</feature>
<evidence type="ECO:0000256" key="1">
    <source>
        <dbReference type="SAM" id="MobiDB-lite"/>
    </source>
</evidence>
<dbReference type="Proteomes" id="UP000199202">
    <property type="component" value="Unassembled WGS sequence"/>
</dbReference>
<organism evidence="3 4">
    <name type="scientific">Nonomuraea jiangxiensis</name>
    <dbReference type="NCBI Taxonomy" id="633440"/>
    <lineage>
        <taxon>Bacteria</taxon>
        <taxon>Bacillati</taxon>
        <taxon>Actinomycetota</taxon>
        <taxon>Actinomycetes</taxon>
        <taxon>Streptosporangiales</taxon>
        <taxon>Streptosporangiaceae</taxon>
        <taxon>Nonomuraea</taxon>
    </lineage>
</organism>
<dbReference type="InterPro" id="IPR006119">
    <property type="entry name" value="Resolv_N"/>
</dbReference>
<proteinExistence type="predicted"/>
<evidence type="ECO:0000259" key="2">
    <source>
        <dbReference type="Pfam" id="PF00239"/>
    </source>
</evidence>
<feature type="region of interest" description="Disordered" evidence="1">
    <location>
        <begin position="123"/>
        <end position="163"/>
    </location>
</feature>
<dbReference type="GO" id="GO:0000150">
    <property type="term" value="F:DNA strand exchange activity"/>
    <property type="evidence" value="ECO:0007669"/>
    <property type="project" value="InterPro"/>
</dbReference>
<name>A0A1G9UQB0_9ACTN</name>
<dbReference type="SUPFAM" id="SSF53041">
    <property type="entry name" value="Resolvase-like"/>
    <property type="match status" value="1"/>
</dbReference>
<accession>A0A1G9UQB0</accession>
<dbReference type="STRING" id="633440.SAMN05421869_14948"/>
<keyword evidence="4" id="KW-1185">Reference proteome</keyword>
<feature type="region of interest" description="Disordered" evidence="1">
    <location>
        <begin position="83"/>
        <end position="109"/>
    </location>
</feature>
<evidence type="ECO:0000313" key="4">
    <source>
        <dbReference type="Proteomes" id="UP000199202"/>
    </source>
</evidence>
<evidence type="ECO:0000313" key="3">
    <source>
        <dbReference type="EMBL" id="SDM62056.1"/>
    </source>
</evidence>
<reference evidence="3 4" key="1">
    <citation type="submission" date="2016-10" db="EMBL/GenBank/DDBJ databases">
        <authorList>
            <person name="de Groot N.N."/>
        </authorList>
    </citation>
    <scope>NUCLEOTIDE SEQUENCE [LARGE SCALE GENOMIC DNA]</scope>
    <source>
        <strain evidence="3 4">CGMCC 4.6533</strain>
    </source>
</reference>
<dbReference type="InterPro" id="IPR036162">
    <property type="entry name" value="Resolvase-like_N_sf"/>
</dbReference>
<protein>
    <submittedName>
        <fullName evidence="3">Resolvase, N terminal domain</fullName>
    </submittedName>
</protein>
<dbReference type="GO" id="GO:0003677">
    <property type="term" value="F:DNA binding"/>
    <property type="evidence" value="ECO:0007669"/>
    <property type="project" value="InterPro"/>
</dbReference>
<dbReference type="EMBL" id="FNDJ01000049">
    <property type="protein sequence ID" value="SDM62056.1"/>
    <property type="molecule type" value="Genomic_DNA"/>
</dbReference>
<gene>
    <name evidence="3" type="ORF">SAMN05421869_14948</name>
</gene>